<evidence type="ECO:0000256" key="2">
    <source>
        <dbReference type="ARBA" id="ARBA00023002"/>
    </source>
</evidence>
<protein>
    <submittedName>
        <fullName evidence="7">6-phosphogluconate dehydrogenase</fullName>
    </submittedName>
</protein>
<evidence type="ECO:0000259" key="6">
    <source>
        <dbReference type="Pfam" id="PF14833"/>
    </source>
</evidence>
<organism evidence="7 8">
    <name type="scientific">Conyzicola nivalis</name>
    <dbReference type="NCBI Taxonomy" id="1477021"/>
    <lineage>
        <taxon>Bacteria</taxon>
        <taxon>Bacillati</taxon>
        <taxon>Actinomycetota</taxon>
        <taxon>Actinomycetes</taxon>
        <taxon>Micrococcales</taxon>
        <taxon>Microbacteriaceae</taxon>
        <taxon>Conyzicola</taxon>
    </lineage>
</organism>
<feature type="active site" evidence="4">
    <location>
        <position position="155"/>
    </location>
</feature>
<dbReference type="SUPFAM" id="SSF48179">
    <property type="entry name" value="6-phosphogluconate dehydrogenase C-terminal domain-like"/>
    <property type="match status" value="1"/>
</dbReference>
<keyword evidence="2" id="KW-0560">Oxidoreductase</keyword>
<dbReference type="InterPro" id="IPR006115">
    <property type="entry name" value="6PGDH_NADP-bd"/>
</dbReference>
<dbReference type="InterPro" id="IPR029154">
    <property type="entry name" value="HIBADH-like_NADP-bd"/>
</dbReference>
<evidence type="ECO:0000259" key="5">
    <source>
        <dbReference type="Pfam" id="PF03446"/>
    </source>
</evidence>
<dbReference type="PANTHER" id="PTHR43060">
    <property type="entry name" value="3-HYDROXYISOBUTYRATE DEHYDROGENASE-LIKE 1, MITOCHONDRIAL-RELATED"/>
    <property type="match status" value="1"/>
</dbReference>
<dbReference type="GO" id="GO:0016491">
    <property type="term" value="F:oxidoreductase activity"/>
    <property type="evidence" value="ECO:0007669"/>
    <property type="project" value="UniProtKB-KW"/>
</dbReference>
<dbReference type="EMBL" id="BMGB01000001">
    <property type="protein sequence ID" value="GGA94801.1"/>
    <property type="molecule type" value="Genomic_DNA"/>
</dbReference>
<name>A0A916SDN2_9MICO</name>
<comment type="similarity">
    <text evidence="1">Belongs to the HIBADH-related family.</text>
</comment>
<dbReference type="Gene3D" id="1.10.1040.10">
    <property type="entry name" value="N-(1-d-carboxylethyl)-l-norvaline Dehydrogenase, domain 2"/>
    <property type="match status" value="1"/>
</dbReference>
<sequence>MARALADSPFDLRVWARRPASLDALAGHPHTVHDSPADLAAASDIVLLVLRDDKDVDGVLNDGGILAAMRPGTILVNHGTGDPQEAQKFAALAAARGIAMLDAPVSGGGPGAEARTLTTIVGGTPDAFDAAKVVFDTFSSAVIFMGVPGAGQQGKLLNNALTMTNLKNAEDVFTIAESTGVDVAALQRLLATSSGGSFIIQALGTQITPSIASHLQGLMRKDIEHFADGFARLGADVASVRDRGLAGADGLAVVVDIVDRSRTAGDAA</sequence>
<dbReference type="Gene3D" id="3.40.50.720">
    <property type="entry name" value="NAD(P)-binding Rossmann-like Domain"/>
    <property type="match status" value="1"/>
</dbReference>
<evidence type="ECO:0000256" key="3">
    <source>
        <dbReference type="ARBA" id="ARBA00023027"/>
    </source>
</evidence>
<feature type="domain" description="3-hydroxyisobutyrate dehydrogenase-like NAD-binding" evidence="6">
    <location>
        <begin position="149"/>
        <end position="237"/>
    </location>
</feature>
<keyword evidence="3" id="KW-0520">NAD</keyword>
<evidence type="ECO:0000313" key="8">
    <source>
        <dbReference type="Proteomes" id="UP000606922"/>
    </source>
</evidence>
<gene>
    <name evidence="7" type="ORF">GCM10010979_06600</name>
</gene>
<dbReference type="Pfam" id="PF14833">
    <property type="entry name" value="NAD_binding_11"/>
    <property type="match status" value="1"/>
</dbReference>
<reference evidence="7" key="1">
    <citation type="journal article" date="2014" name="Int. J. Syst. Evol. Microbiol.">
        <title>Complete genome sequence of Corynebacterium casei LMG S-19264T (=DSM 44701T), isolated from a smear-ripened cheese.</title>
        <authorList>
            <consortium name="US DOE Joint Genome Institute (JGI-PGF)"/>
            <person name="Walter F."/>
            <person name="Albersmeier A."/>
            <person name="Kalinowski J."/>
            <person name="Ruckert C."/>
        </authorList>
    </citation>
    <scope>NUCLEOTIDE SEQUENCE</scope>
    <source>
        <strain evidence="7">CGMCC 1.12813</strain>
    </source>
</reference>
<dbReference type="PIRSF" id="PIRSF000103">
    <property type="entry name" value="HIBADH"/>
    <property type="match status" value="1"/>
</dbReference>
<comment type="caution">
    <text evidence="7">The sequence shown here is derived from an EMBL/GenBank/DDBJ whole genome shotgun (WGS) entry which is preliminary data.</text>
</comment>
<dbReference type="InterPro" id="IPR015815">
    <property type="entry name" value="HIBADH-related"/>
</dbReference>
<accession>A0A916SDN2</accession>
<evidence type="ECO:0000256" key="1">
    <source>
        <dbReference type="ARBA" id="ARBA00009080"/>
    </source>
</evidence>
<dbReference type="Pfam" id="PF03446">
    <property type="entry name" value="NAD_binding_2"/>
    <property type="match status" value="1"/>
</dbReference>
<proteinExistence type="inferred from homology"/>
<dbReference type="InterPro" id="IPR013328">
    <property type="entry name" value="6PGD_dom2"/>
</dbReference>
<evidence type="ECO:0000256" key="4">
    <source>
        <dbReference type="PIRSR" id="PIRSR000103-1"/>
    </source>
</evidence>
<dbReference type="AlphaFoldDB" id="A0A916SDN2"/>
<dbReference type="GO" id="GO:0051287">
    <property type="term" value="F:NAD binding"/>
    <property type="evidence" value="ECO:0007669"/>
    <property type="project" value="InterPro"/>
</dbReference>
<reference evidence="7" key="2">
    <citation type="submission" date="2020-09" db="EMBL/GenBank/DDBJ databases">
        <authorList>
            <person name="Sun Q."/>
            <person name="Zhou Y."/>
        </authorList>
    </citation>
    <scope>NUCLEOTIDE SEQUENCE</scope>
    <source>
        <strain evidence="7">CGMCC 1.12813</strain>
    </source>
</reference>
<keyword evidence="8" id="KW-1185">Reference proteome</keyword>
<dbReference type="InterPro" id="IPR008927">
    <property type="entry name" value="6-PGluconate_DH-like_C_sf"/>
</dbReference>
<evidence type="ECO:0000313" key="7">
    <source>
        <dbReference type="EMBL" id="GGA94801.1"/>
    </source>
</evidence>
<dbReference type="Proteomes" id="UP000606922">
    <property type="component" value="Unassembled WGS sequence"/>
</dbReference>
<feature type="domain" description="6-phosphogluconate dehydrogenase NADP-binding" evidence="5">
    <location>
        <begin position="1"/>
        <end position="146"/>
    </location>
</feature>
<dbReference type="InterPro" id="IPR036291">
    <property type="entry name" value="NAD(P)-bd_dom_sf"/>
</dbReference>
<dbReference type="PANTHER" id="PTHR43060:SF15">
    <property type="entry name" value="3-HYDROXYISOBUTYRATE DEHYDROGENASE-LIKE 1, MITOCHONDRIAL-RELATED"/>
    <property type="match status" value="1"/>
</dbReference>
<dbReference type="GO" id="GO:0050661">
    <property type="term" value="F:NADP binding"/>
    <property type="evidence" value="ECO:0007669"/>
    <property type="project" value="InterPro"/>
</dbReference>
<dbReference type="SUPFAM" id="SSF51735">
    <property type="entry name" value="NAD(P)-binding Rossmann-fold domains"/>
    <property type="match status" value="1"/>
</dbReference>